<reference evidence="3" key="1">
    <citation type="submission" date="2019-02" db="EMBL/GenBank/DDBJ databases">
        <title>FDA dAtabase for Regulatory Grade micrObial Sequences (FDA-ARGOS): Supporting development and validation of Infectious Disease Dx tests.</title>
        <authorList>
            <person name="Duncan R."/>
            <person name="Fisher C."/>
            <person name="Tallon L."/>
            <person name="Sadzewicz L."/>
            <person name="Sengamalay N."/>
            <person name="Ott S."/>
            <person name="Godinez A."/>
            <person name="Nagaraj S."/>
            <person name="Vavikolanu K."/>
            <person name="Nadendla S."/>
            <person name="Aluvathingal J."/>
            <person name="Sichtig H."/>
        </authorList>
    </citation>
    <scope>NUCLEOTIDE SEQUENCE [LARGE SCALE GENOMIC DNA]</scope>
    <source>
        <strain evidence="3">FDAARGOS_361</strain>
    </source>
</reference>
<sequence>MLLLTDKHIKAAGPIVRSYREIAVQRVSPCESHAAVKRQSKTLFKDSAVSRFFGGVMSRPLNATPHIAEKATTVGIVYEPAVYALILTIWTRFECSAEAHVRIRFVPRAWARAAVHESADSRFEARDVGGAHRGDGCTPPTPAPSPSAA</sequence>
<gene>
    <name evidence="2" type="ORF">CGC21_4375</name>
</gene>
<organism evidence="2 3">
    <name type="scientific">Leishmania donovani</name>
    <dbReference type="NCBI Taxonomy" id="5661"/>
    <lineage>
        <taxon>Eukaryota</taxon>
        <taxon>Discoba</taxon>
        <taxon>Euglenozoa</taxon>
        <taxon>Kinetoplastea</taxon>
        <taxon>Metakinetoplastina</taxon>
        <taxon>Trypanosomatida</taxon>
        <taxon>Trypanosomatidae</taxon>
        <taxon>Leishmaniinae</taxon>
        <taxon>Leishmania</taxon>
    </lineage>
</organism>
<proteinExistence type="predicted"/>
<protein>
    <submittedName>
        <fullName evidence="2">Uncharacterized protein</fullName>
    </submittedName>
</protein>
<accession>A0A504XSV7</accession>
<dbReference type="EMBL" id="RHLC01000030">
    <property type="protein sequence ID" value="TPP51776.1"/>
    <property type="molecule type" value="Genomic_DNA"/>
</dbReference>
<comment type="caution">
    <text evidence="2">The sequence shown here is derived from an EMBL/GenBank/DDBJ whole genome shotgun (WGS) entry which is preliminary data.</text>
</comment>
<name>A0A504XSV7_LEIDO</name>
<dbReference type="AlphaFoldDB" id="A0A504XSV7"/>
<evidence type="ECO:0000313" key="2">
    <source>
        <dbReference type="EMBL" id="TPP51776.1"/>
    </source>
</evidence>
<evidence type="ECO:0000256" key="1">
    <source>
        <dbReference type="SAM" id="MobiDB-lite"/>
    </source>
</evidence>
<dbReference type="Proteomes" id="UP000318447">
    <property type="component" value="Unassembled WGS sequence"/>
</dbReference>
<feature type="compositionally biased region" description="Pro residues" evidence="1">
    <location>
        <begin position="139"/>
        <end position="149"/>
    </location>
</feature>
<evidence type="ECO:0000313" key="3">
    <source>
        <dbReference type="Proteomes" id="UP000318447"/>
    </source>
</evidence>
<feature type="region of interest" description="Disordered" evidence="1">
    <location>
        <begin position="127"/>
        <end position="149"/>
    </location>
</feature>